<reference evidence="3" key="1">
    <citation type="submission" date="2022-05" db="EMBL/GenBank/DDBJ databases">
        <authorList>
            <person name="Oliphant S.A."/>
            <person name="Watson-Haigh N.S."/>
            <person name="Sumby K.M."/>
            <person name="Gardner J.M."/>
            <person name="Jiranek V."/>
        </authorList>
    </citation>
    <scope>NUCLEOTIDE SEQUENCE</scope>
    <source>
        <strain evidence="3">KI4_B1</strain>
    </source>
</reference>
<feature type="compositionally biased region" description="Polar residues" evidence="1">
    <location>
        <begin position="1"/>
        <end position="18"/>
    </location>
</feature>
<feature type="region of interest" description="Disordered" evidence="1">
    <location>
        <begin position="1"/>
        <end position="36"/>
    </location>
</feature>
<dbReference type="EMBL" id="CP097119">
    <property type="protein sequence ID" value="USS89882.1"/>
    <property type="molecule type" value="Genomic_DNA"/>
</dbReference>
<dbReference type="RefSeq" id="WP_252767428.1">
    <property type="nucleotide sequence ID" value="NZ_CP097119.1"/>
</dbReference>
<gene>
    <name evidence="3" type="ORF">M3M40_03685</name>
</gene>
<evidence type="ECO:0000313" key="3">
    <source>
        <dbReference type="EMBL" id="USS89882.1"/>
    </source>
</evidence>
<evidence type="ECO:0000256" key="2">
    <source>
        <dbReference type="SAM" id="Phobius"/>
    </source>
</evidence>
<dbReference type="AlphaFoldDB" id="A0A9Q8ZV89"/>
<keyword evidence="2" id="KW-0472">Membrane</keyword>
<keyword evidence="2" id="KW-1133">Transmembrane helix</keyword>
<proteinExistence type="predicted"/>
<name>A0A9Q8ZV89_9LACO</name>
<dbReference type="Proteomes" id="UP001055911">
    <property type="component" value="Chromosome"/>
</dbReference>
<organism evidence="3 4">
    <name type="scientific">Fructilactobacillus cliffordii</name>
    <dbReference type="NCBI Taxonomy" id="2940299"/>
    <lineage>
        <taxon>Bacteria</taxon>
        <taxon>Bacillati</taxon>
        <taxon>Bacillota</taxon>
        <taxon>Bacilli</taxon>
        <taxon>Lactobacillales</taxon>
        <taxon>Lactobacillaceae</taxon>
        <taxon>Fructilactobacillus</taxon>
    </lineage>
</organism>
<accession>A0A9Q8ZV89</accession>
<feature type="transmembrane region" description="Helical" evidence="2">
    <location>
        <begin position="96"/>
        <end position="116"/>
    </location>
</feature>
<sequence length="120" mass="13494">MAKQTSGSNVLPFNQENVQSHDDIMKSQSSDGGDDTMKKEYVTHEELNHAVDNLSNEIKLNNKDMEMGFSKLDSKIDSTFEKLNGKIDAKFAEQKLWIWTTIVSVIVAALSILGSIHKFF</sequence>
<evidence type="ECO:0000313" key="4">
    <source>
        <dbReference type="Proteomes" id="UP001055911"/>
    </source>
</evidence>
<keyword evidence="2" id="KW-0812">Transmembrane</keyword>
<protein>
    <submittedName>
        <fullName evidence="3">Hemolysin XhlA family protein</fullName>
    </submittedName>
</protein>
<keyword evidence="4" id="KW-1185">Reference proteome</keyword>
<evidence type="ECO:0000256" key="1">
    <source>
        <dbReference type="SAM" id="MobiDB-lite"/>
    </source>
</evidence>